<evidence type="ECO:0000313" key="2">
    <source>
        <dbReference type="EMBL" id="GAA1388267.1"/>
    </source>
</evidence>
<gene>
    <name evidence="2" type="ORF">GCM10009639_14540</name>
</gene>
<dbReference type="Proteomes" id="UP001499863">
    <property type="component" value="Unassembled WGS sequence"/>
</dbReference>
<name>A0ABP4IJM9_9ACTN</name>
<organism evidence="2 3">
    <name type="scientific">Kitasatospora putterlickiae</name>
    <dbReference type="NCBI Taxonomy" id="221725"/>
    <lineage>
        <taxon>Bacteria</taxon>
        <taxon>Bacillati</taxon>
        <taxon>Actinomycetota</taxon>
        <taxon>Actinomycetes</taxon>
        <taxon>Kitasatosporales</taxon>
        <taxon>Streptomycetaceae</taxon>
        <taxon>Kitasatospora</taxon>
    </lineage>
</organism>
<feature type="chain" id="PRO_5046648764" description="Secreted protein" evidence="1">
    <location>
        <begin position="29"/>
        <end position="122"/>
    </location>
</feature>
<protein>
    <recommendedName>
        <fullName evidence="4">Secreted protein</fullName>
    </recommendedName>
</protein>
<evidence type="ECO:0008006" key="4">
    <source>
        <dbReference type="Google" id="ProtNLM"/>
    </source>
</evidence>
<keyword evidence="3" id="KW-1185">Reference proteome</keyword>
<reference evidence="3" key="1">
    <citation type="journal article" date="2019" name="Int. J. Syst. Evol. Microbiol.">
        <title>The Global Catalogue of Microorganisms (GCM) 10K type strain sequencing project: providing services to taxonomists for standard genome sequencing and annotation.</title>
        <authorList>
            <consortium name="The Broad Institute Genomics Platform"/>
            <consortium name="The Broad Institute Genome Sequencing Center for Infectious Disease"/>
            <person name="Wu L."/>
            <person name="Ma J."/>
        </authorList>
    </citation>
    <scope>NUCLEOTIDE SEQUENCE [LARGE SCALE GENOMIC DNA]</scope>
    <source>
        <strain evidence="3">JCM 12393</strain>
    </source>
</reference>
<sequence length="122" mass="12588">MRSTRARSARLAAAAVLGCLVLAPAASATPAHAPSPAERLVACNEAGTRQPGDVLMQVRIGAGGRFEGSYPGYTITRIEARTLLGTPLCFTLTDGGPGTDHFALTTAQPLGTVKVWAKRDAA</sequence>
<dbReference type="RefSeq" id="WP_344329776.1">
    <property type="nucleotide sequence ID" value="NZ_BAAAKJ010000068.1"/>
</dbReference>
<evidence type="ECO:0000313" key="3">
    <source>
        <dbReference type="Proteomes" id="UP001499863"/>
    </source>
</evidence>
<evidence type="ECO:0000256" key="1">
    <source>
        <dbReference type="SAM" id="SignalP"/>
    </source>
</evidence>
<dbReference type="EMBL" id="BAAAKJ010000068">
    <property type="protein sequence ID" value="GAA1388267.1"/>
    <property type="molecule type" value="Genomic_DNA"/>
</dbReference>
<proteinExistence type="predicted"/>
<comment type="caution">
    <text evidence="2">The sequence shown here is derived from an EMBL/GenBank/DDBJ whole genome shotgun (WGS) entry which is preliminary data.</text>
</comment>
<feature type="signal peptide" evidence="1">
    <location>
        <begin position="1"/>
        <end position="28"/>
    </location>
</feature>
<accession>A0ABP4IJM9</accession>
<keyword evidence="1" id="KW-0732">Signal</keyword>